<dbReference type="Pfam" id="PF25601">
    <property type="entry name" value="AAA_lid_14"/>
    <property type="match status" value="1"/>
</dbReference>
<feature type="domain" description="Response regulatory" evidence="10">
    <location>
        <begin position="13"/>
        <end position="127"/>
    </location>
</feature>
<reference evidence="11 12" key="1">
    <citation type="journal article" date="2017" name="Environ. Microbiol.">
        <title>Genomic and physiological analyses of 'Reinekea forsetii' reveal a versatile opportunistic lifestyle during spring algae blooms.</title>
        <authorList>
            <person name="Avci B."/>
            <person name="Hahnke R.L."/>
            <person name="Chafee M."/>
            <person name="Fischer T."/>
            <person name="Gruber-Vodicka H."/>
            <person name="Tegetmeyer H.E."/>
            <person name="Harder J."/>
            <person name="Fuchs B.M."/>
            <person name="Amann R.I."/>
            <person name="Teeling H."/>
        </authorList>
    </citation>
    <scope>NUCLEOTIDE SEQUENCE [LARGE SCALE GENOMIC DNA]</scope>
    <source>
        <strain evidence="11 12">Hel1_31_D35</strain>
    </source>
</reference>
<dbReference type="Gene3D" id="3.40.50.300">
    <property type="entry name" value="P-loop containing nucleotide triphosphate hydrolases"/>
    <property type="match status" value="1"/>
</dbReference>
<feature type="domain" description="Sigma-54 factor interaction" evidence="9">
    <location>
        <begin position="153"/>
        <end position="382"/>
    </location>
</feature>
<dbReference type="GO" id="GO:0006355">
    <property type="term" value="P:regulation of DNA-templated transcription"/>
    <property type="evidence" value="ECO:0007669"/>
    <property type="project" value="InterPro"/>
</dbReference>
<evidence type="ECO:0000256" key="6">
    <source>
        <dbReference type="ARBA" id="ARBA00023125"/>
    </source>
</evidence>
<dbReference type="Pfam" id="PF00072">
    <property type="entry name" value="Response_reg"/>
    <property type="match status" value="1"/>
</dbReference>
<dbReference type="CDD" id="cd17549">
    <property type="entry name" value="REC_DctD-like"/>
    <property type="match status" value="1"/>
</dbReference>
<keyword evidence="7" id="KW-0804">Transcription</keyword>
<keyword evidence="6" id="KW-0238">DNA-binding</keyword>
<dbReference type="SMART" id="SM00382">
    <property type="entry name" value="AAA"/>
    <property type="match status" value="1"/>
</dbReference>
<keyword evidence="2" id="KW-0547">Nucleotide-binding</keyword>
<dbReference type="PANTHER" id="PTHR32071">
    <property type="entry name" value="TRANSCRIPTIONAL REGULATORY PROTEIN"/>
    <property type="match status" value="1"/>
</dbReference>
<dbReference type="EMBL" id="CP011797">
    <property type="protein sequence ID" value="ATX77466.1"/>
    <property type="molecule type" value="Genomic_DNA"/>
</dbReference>
<dbReference type="InterPro" id="IPR002197">
    <property type="entry name" value="HTH_Fis"/>
</dbReference>
<dbReference type="Pfam" id="PF02954">
    <property type="entry name" value="HTH_8"/>
    <property type="match status" value="1"/>
</dbReference>
<evidence type="ECO:0000256" key="7">
    <source>
        <dbReference type="ARBA" id="ARBA00023163"/>
    </source>
</evidence>
<evidence type="ECO:0000313" key="12">
    <source>
        <dbReference type="Proteomes" id="UP000229757"/>
    </source>
</evidence>
<dbReference type="InterPro" id="IPR025943">
    <property type="entry name" value="Sigma_54_int_dom_ATP-bd_2"/>
</dbReference>
<dbReference type="InterPro" id="IPR009057">
    <property type="entry name" value="Homeodomain-like_sf"/>
</dbReference>
<dbReference type="SUPFAM" id="SSF52540">
    <property type="entry name" value="P-loop containing nucleoside triphosphate hydrolases"/>
    <property type="match status" value="1"/>
</dbReference>
<dbReference type="RefSeq" id="WP_100257722.1">
    <property type="nucleotide sequence ID" value="NZ_CP011797.1"/>
</dbReference>
<protein>
    <submittedName>
        <fullName evidence="11">Two-component system response regulator, Fis family</fullName>
    </submittedName>
</protein>
<dbReference type="Proteomes" id="UP000229757">
    <property type="component" value="Chromosome"/>
</dbReference>
<dbReference type="Pfam" id="PF00158">
    <property type="entry name" value="Sigma54_activat"/>
    <property type="match status" value="1"/>
</dbReference>
<dbReference type="SMART" id="SM00448">
    <property type="entry name" value="REC"/>
    <property type="match status" value="1"/>
</dbReference>
<dbReference type="InterPro" id="IPR001789">
    <property type="entry name" value="Sig_transdc_resp-reg_receiver"/>
</dbReference>
<dbReference type="PROSITE" id="PS50110">
    <property type="entry name" value="RESPONSE_REGULATORY"/>
    <property type="match status" value="1"/>
</dbReference>
<dbReference type="InterPro" id="IPR011006">
    <property type="entry name" value="CheY-like_superfamily"/>
</dbReference>
<keyword evidence="1 8" id="KW-0597">Phosphoprotein</keyword>
<evidence type="ECO:0000256" key="3">
    <source>
        <dbReference type="ARBA" id="ARBA00022840"/>
    </source>
</evidence>
<evidence type="ECO:0000313" key="11">
    <source>
        <dbReference type="EMBL" id="ATX77466.1"/>
    </source>
</evidence>
<gene>
    <name evidence="11" type="ORF">REIFOR_02335</name>
</gene>
<dbReference type="GO" id="GO:0000160">
    <property type="term" value="P:phosphorelay signal transduction system"/>
    <property type="evidence" value="ECO:0007669"/>
    <property type="project" value="UniProtKB-KW"/>
</dbReference>
<organism evidence="11 12">
    <name type="scientific">Reinekea forsetii</name>
    <dbReference type="NCBI Taxonomy" id="1336806"/>
    <lineage>
        <taxon>Bacteria</taxon>
        <taxon>Pseudomonadati</taxon>
        <taxon>Pseudomonadota</taxon>
        <taxon>Gammaproteobacteria</taxon>
        <taxon>Oceanospirillales</taxon>
        <taxon>Saccharospirillaceae</taxon>
        <taxon>Reinekea</taxon>
    </lineage>
</organism>
<evidence type="ECO:0000259" key="10">
    <source>
        <dbReference type="PROSITE" id="PS50110"/>
    </source>
</evidence>
<dbReference type="PROSITE" id="PS50045">
    <property type="entry name" value="SIGMA54_INTERACT_4"/>
    <property type="match status" value="1"/>
</dbReference>
<dbReference type="GO" id="GO:0005524">
    <property type="term" value="F:ATP binding"/>
    <property type="evidence" value="ECO:0007669"/>
    <property type="project" value="UniProtKB-KW"/>
</dbReference>
<dbReference type="SUPFAM" id="SSF46689">
    <property type="entry name" value="Homeodomain-like"/>
    <property type="match status" value="1"/>
</dbReference>
<dbReference type="InterPro" id="IPR025944">
    <property type="entry name" value="Sigma_54_int_dom_CS"/>
</dbReference>
<evidence type="ECO:0000256" key="8">
    <source>
        <dbReference type="PROSITE-ProRule" id="PRU00169"/>
    </source>
</evidence>
<dbReference type="CDD" id="cd00009">
    <property type="entry name" value="AAA"/>
    <property type="match status" value="1"/>
</dbReference>
<name>A0A2K8KY82_9GAMM</name>
<dbReference type="GO" id="GO:0003677">
    <property type="term" value="F:DNA binding"/>
    <property type="evidence" value="ECO:0007669"/>
    <property type="project" value="UniProtKB-KW"/>
</dbReference>
<dbReference type="FunFam" id="3.40.50.2300:FF:000018">
    <property type="entry name" value="DNA-binding transcriptional regulator NtrC"/>
    <property type="match status" value="1"/>
</dbReference>
<evidence type="ECO:0000256" key="5">
    <source>
        <dbReference type="ARBA" id="ARBA00023015"/>
    </source>
</evidence>
<evidence type="ECO:0000256" key="4">
    <source>
        <dbReference type="ARBA" id="ARBA00023012"/>
    </source>
</evidence>
<dbReference type="PROSITE" id="PS00688">
    <property type="entry name" value="SIGMA54_INTERACT_3"/>
    <property type="match status" value="1"/>
</dbReference>
<dbReference type="InterPro" id="IPR027417">
    <property type="entry name" value="P-loop_NTPase"/>
</dbReference>
<dbReference type="InterPro" id="IPR058031">
    <property type="entry name" value="AAA_lid_NorR"/>
</dbReference>
<dbReference type="SUPFAM" id="SSF52172">
    <property type="entry name" value="CheY-like"/>
    <property type="match status" value="1"/>
</dbReference>
<feature type="modified residue" description="4-aspartylphosphate" evidence="8">
    <location>
        <position position="62"/>
    </location>
</feature>
<dbReference type="KEGG" id="rfo:REIFOR_02335"/>
<dbReference type="OrthoDB" id="9804019at2"/>
<dbReference type="Gene3D" id="1.10.8.60">
    <property type="match status" value="1"/>
</dbReference>
<evidence type="ECO:0000256" key="1">
    <source>
        <dbReference type="ARBA" id="ARBA00022553"/>
    </source>
</evidence>
<dbReference type="AlphaFoldDB" id="A0A2K8KY82"/>
<keyword evidence="12" id="KW-1185">Reference proteome</keyword>
<dbReference type="Gene3D" id="1.10.10.60">
    <property type="entry name" value="Homeodomain-like"/>
    <property type="match status" value="1"/>
</dbReference>
<dbReference type="PROSITE" id="PS00676">
    <property type="entry name" value="SIGMA54_INTERACT_2"/>
    <property type="match status" value="1"/>
</dbReference>
<dbReference type="InterPro" id="IPR003593">
    <property type="entry name" value="AAA+_ATPase"/>
</dbReference>
<keyword evidence="5" id="KW-0805">Transcription regulation</keyword>
<dbReference type="InterPro" id="IPR002078">
    <property type="entry name" value="Sigma_54_int"/>
</dbReference>
<evidence type="ECO:0000256" key="2">
    <source>
        <dbReference type="ARBA" id="ARBA00022741"/>
    </source>
</evidence>
<dbReference type="PANTHER" id="PTHR32071:SF57">
    <property type="entry name" value="C4-DICARBOXYLATE TRANSPORT TRANSCRIPTIONAL REGULATORY PROTEIN DCTD"/>
    <property type="match status" value="1"/>
</dbReference>
<accession>A0A2K8KY82</accession>
<proteinExistence type="predicted"/>
<evidence type="ECO:0000259" key="9">
    <source>
        <dbReference type="PROSITE" id="PS50045"/>
    </source>
</evidence>
<keyword evidence="3" id="KW-0067">ATP-binding</keyword>
<dbReference type="Gene3D" id="3.40.50.2300">
    <property type="match status" value="1"/>
</dbReference>
<keyword evidence="4" id="KW-0902">Two-component regulatory system</keyword>
<sequence>MTDSLTELQLSATIWLIDDDDDLLHALQQGLELDGFTVESNLSATEVLNRLSSDAYGVVISDILMPDMNGMDLLQKVMDIDVALPTILMTGHGDVPLAVEAIRKGAYDFLEKPFSMQQLSQVLKRALEKRRLVLENRSLRETIDDHDPISQRLVGRSEGIVYLREQINALSDTNVDCLIIGETGSGKEVVARAIHDFSNRKHQPFVAINCAAVPIDLIESELFGHEAGAFTGATKKRIGKLEYAQGGTVFLDEIDSMPMDLQAKILRAIEQRTIEPLGSNKTIALDITIIAATKEDLETLSSDHRFRLDLYYRLNVITFKIPPLRDRREDIALLFFHLARIARSKYRREIPTLSPALVEQLTHYAWPGNVRELRNYADRFVLGMWNGFVQETTTSSHVGDLASRLSSFEKTVIEQELMRHGGSLKLTYTALGLSRKGLYDKIKRLKIQIKDLADDELDG</sequence>
<dbReference type="FunFam" id="3.40.50.300:FF:000006">
    <property type="entry name" value="DNA-binding transcriptional regulator NtrC"/>
    <property type="match status" value="1"/>
</dbReference>